<dbReference type="Proteomes" id="UP000215914">
    <property type="component" value="Chromosome 10"/>
</dbReference>
<evidence type="ECO:0000313" key="3">
    <source>
        <dbReference type="Proteomes" id="UP000215914"/>
    </source>
</evidence>
<dbReference type="OMA" id="WVDREAI"/>
<accession>A0A251TQ64</accession>
<dbReference type="InterPro" id="IPR011989">
    <property type="entry name" value="ARM-like"/>
</dbReference>
<keyword evidence="3" id="KW-1185">Reference proteome</keyword>
<dbReference type="InterPro" id="IPR016024">
    <property type="entry name" value="ARM-type_fold"/>
</dbReference>
<reference evidence="1 3" key="1">
    <citation type="journal article" date="2017" name="Nature">
        <title>The sunflower genome provides insights into oil metabolism, flowering and Asterid evolution.</title>
        <authorList>
            <person name="Badouin H."/>
            <person name="Gouzy J."/>
            <person name="Grassa C.J."/>
            <person name="Murat F."/>
            <person name="Staton S.E."/>
            <person name="Cottret L."/>
            <person name="Lelandais-Briere C."/>
            <person name="Owens G.L."/>
            <person name="Carrere S."/>
            <person name="Mayjonade B."/>
            <person name="Legrand L."/>
            <person name="Gill N."/>
            <person name="Kane N.C."/>
            <person name="Bowers J.E."/>
            <person name="Hubner S."/>
            <person name="Bellec A."/>
            <person name="Berard A."/>
            <person name="Berges H."/>
            <person name="Blanchet N."/>
            <person name="Boniface M.C."/>
            <person name="Brunel D."/>
            <person name="Catrice O."/>
            <person name="Chaidir N."/>
            <person name="Claudel C."/>
            <person name="Donnadieu C."/>
            <person name="Faraut T."/>
            <person name="Fievet G."/>
            <person name="Helmstetter N."/>
            <person name="King M."/>
            <person name="Knapp S.J."/>
            <person name="Lai Z."/>
            <person name="Le Paslier M.C."/>
            <person name="Lippi Y."/>
            <person name="Lorenzon L."/>
            <person name="Mandel J.R."/>
            <person name="Marage G."/>
            <person name="Marchand G."/>
            <person name="Marquand E."/>
            <person name="Bret-Mestries E."/>
            <person name="Morien E."/>
            <person name="Nambeesan S."/>
            <person name="Nguyen T."/>
            <person name="Pegot-Espagnet P."/>
            <person name="Pouilly N."/>
            <person name="Raftis F."/>
            <person name="Sallet E."/>
            <person name="Schiex T."/>
            <person name="Thomas J."/>
            <person name="Vandecasteele C."/>
            <person name="Vares D."/>
            <person name="Vear F."/>
            <person name="Vautrin S."/>
            <person name="Crespi M."/>
            <person name="Mangin B."/>
            <person name="Burke J.M."/>
            <person name="Salse J."/>
            <person name="Munos S."/>
            <person name="Vincourt P."/>
            <person name="Rieseberg L.H."/>
            <person name="Langlade N.B."/>
        </authorList>
    </citation>
    <scope>NUCLEOTIDE SEQUENCE [LARGE SCALE GENOMIC DNA]</scope>
    <source>
        <strain evidence="3">cv. SF193</strain>
        <tissue evidence="1">Leaves</tissue>
    </source>
</reference>
<dbReference type="Gramene" id="mRNA:HanXRQr2_Chr10g0461441">
    <property type="protein sequence ID" value="mRNA:HanXRQr2_Chr10g0461441"/>
    <property type="gene ID" value="HanXRQr2_Chr10g0461441"/>
</dbReference>
<reference evidence="1" key="3">
    <citation type="submission" date="2020-06" db="EMBL/GenBank/DDBJ databases">
        <title>Helianthus annuus Genome sequencing and assembly Release 2.</title>
        <authorList>
            <person name="Gouzy J."/>
            <person name="Langlade N."/>
            <person name="Munos S."/>
        </authorList>
    </citation>
    <scope>NUCLEOTIDE SEQUENCE</scope>
    <source>
        <tissue evidence="1">Leaves</tissue>
    </source>
</reference>
<dbReference type="SUPFAM" id="SSF48371">
    <property type="entry name" value="ARM repeat"/>
    <property type="match status" value="1"/>
</dbReference>
<dbReference type="InParanoid" id="A0A251TQ64"/>
<evidence type="ECO:0000313" key="1">
    <source>
        <dbReference type="EMBL" id="KAF5788205.1"/>
    </source>
</evidence>
<dbReference type="PANTHER" id="PTHR35834:SF2">
    <property type="entry name" value="ATAXIN-10 DOMAIN-CONTAINING PROTEIN"/>
    <property type="match status" value="1"/>
</dbReference>
<dbReference type="OrthoDB" id="779821at2759"/>
<gene>
    <name evidence="2" type="ORF">HannXRQ_Chr10g0314411</name>
    <name evidence="1" type="ORF">HanXRQr2_Chr10g0461441</name>
</gene>
<proteinExistence type="predicted"/>
<dbReference type="EMBL" id="MNCJ02000325">
    <property type="protein sequence ID" value="KAF5788205.1"/>
    <property type="molecule type" value="Genomic_DNA"/>
</dbReference>
<reference evidence="2" key="2">
    <citation type="submission" date="2017-02" db="EMBL/GenBank/DDBJ databases">
        <title>Sunflower complete genome.</title>
        <authorList>
            <person name="Langlade N."/>
            <person name="Munos S."/>
        </authorList>
    </citation>
    <scope>NUCLEOTIDE SEQUENCE [LARGE SCALE GENOMIC DNA]</scope>
    <source>
        <tissue evidence="2">Leaves</tissue>
    </source>
</reference>
<name>A0A251TQ64_HELAN</name>
<dbReference type="EMBL" id="CM007899">
    <property type="protein sequence ID" value="OTG12873.1"/>
    <property type="molecule type" value="Genomic_DNA"/>
</dbReference>
<sequence>MKTEPEAFIFNPKHNSQQVLQILKALKQASHQLYQNPNTTFSNSPAIKALLELEHESDSILSNDPHLTPLSTHLTALKTLINSPVQRHNGLKSFITRRVNSHEISKLAGSIESEIDRWIGRELVETLTQTLRRGYELKEEVLIDLIEQFEERIARGFDRDLQDSILRSKVFNELESILCDSISNGKYSNHSKNVREAAAFAITELIRFNKDVFVGQVLIGETEIIHALIELSSVRSLQALGMLIRLIKSPIVDEIESNGEIVNIIDLLTCDEMSVGAMAMECVMEIGYFGRKEAVEAMLKADLVKKLVELQRNEMRGVVTDVKGPCPVRTSENNNNIERRPFSSCVARFAVQLEVGEGLRQREKRALKQEVLKRVRDACVCEAEAATIIAEVLWGASP</sequence>
<protein>
    <submittedName>
        <fullName evidence="1">Armadillo-like helical protein</fullName>
    </submittedName>
    <submittedName>
        <fullName evidence="2">Putative armadillo-type fold protein</fullName>
    </submittedName>
</protein>
<dbReference type="AlphaFoldDB" id="A0A251TQ64"/>
<dbReference type="Gene3D" id="1.25.10.10">
    <property type="entry name" value="Leucine-rich Repeat Variant"/>
    <property type="match status" value="1"/>
</dbReference>
<evidence type="ECO:0000313" key="2">
    <source>
        <dbReference type="EMBL" id="OTG12873.1"/>
    </source>
</evidence>
<dbReference type="PANTHER" id="PTHR35834">
    <property type="entry name" value="ARMADILLO-TYPE FOLD PROTEIN-RELATED"/>
    <property type="match status" value="1"/>
</dbReference>
<organism evidence="2 3">
    <name type="scientific">Helianthus annuus</name>
    <name type="common">Common sunflower</name>
    <dbReference type="NCBI Taxonomy" id="4232"/>
    <lineage>
        <taxon>Eukaryota</taxon>
        <taxon>Viridiplantae</taxon>
        <taxon>Streptophyta</taxon>
        <taxon>Embryophyta</taxon>
        <taxon>Tracheophyta</taxon>
        <taxon>Spermatophyta</taxon>
        <taxon>Magnoliopsida</taxon>
        <taxon>eudicotyledons</taxon>
        <taxon>Gunneridae</taxon>
        <taxon>Pentapetalae</taxon>
        <taxon>asterids</taxon>
        <taxon>campanulids</taxon>
        <taxon>Asterales</taxon>
        <taxon>Asteraceae</taxon>
        <taxon>Asteroideae</taxon>
        <taxon>Heliantheae alliance</taxon>
        <taxon>Heliantheae</taxon>
        <taxon>Helianthus</taxon>
    </lineage>
</organism>